<protein>
    <submittedName>
        <fullName evidence="1">Uncharacterized protein</fullName>
    </submittedName>
</protein>
<reference evidence="1 2" key="1">
    <citation type="submission" date="2021-06" db="EMBL/GenBank/DDBJ databases">
        <title>Caerostris darwini draft genome.</title>
        <authorList>
            <person name="Kono N."/>
            <person name="Arakawa K."/>
        </authorList>
    </citation>
    <scope>NUCLEOTIDE SEQUENCE [LARGE SCALE GENOMIC DNA]</scope>
</reference>
<proteinExistence type="predicted"/>
<evidence type="ECO:0000313" key="1">
    <source>
        <dbReference type="EMBL" id="GIY55959.1"/>
    </source>
</evidence>
<accession>A0AAV4UDT8</accession>
<comment type="caution">
    <text evidence="1">The sequence shown here is derived from an EMBL/GenBank/DDBJ whole genome shotgun (WGS) entry which is preliminary data.</text>
</comment>
<organism evidence="1 2">
    <name type="scientific">Caerostris darwini</name>
    <dbReference type="NCBI Taxonomy" id="1538125"/>
    <lineage>
        <taxon>Eukaryota</taxon>
        <taxon>Metazoa</taxon>
        <taxon>Ecdysozoa</taxon>
        <taxon>Arthropoda</taxon>
        <taxon>Chelicerata</taxon>
        <taxon>Arachnida</taxon>
        <taxon>Araneae</taxon>
        <taxon>Araneomorphae</taxon>
        <taxon>Entelegynae</taxon>
        <taxon>Araneoidea</taxon>
        <taxon>Araneidae</taxon>
        <taxon>Caerostris</taxon>
    </lineage>
</organism>
<gene>
    <name evidence="1" type="ORF">CDAR_13511</name>
</gene>
<dbReference type="Proteomes" id="UP001054837">
    <property type="component" value="Unassembled WGS sequence"/>
</dbReference>
<sequence>MCVTYWRGKYVIVMTTTTQLSRFNPWIPPPLGVGLREKVGPSKRNDQVQGRVLHLLIARPNESIPKMDSKLTVLPRNGFESDNMVSYS</sequence>
<keyword evidence="2" id="KW-1185">Reference proteome</keyword>
<dbReference type="EMBL" id="BPLQ01011146">
    <property type="protein sequence ID" value="GIY55959.1"/>
    <property type="molecule type" value="Genomic_DNA"/>
</dbReference>
<name>A0AAV4UDT8_9ARAC</name>
<dbReference type="AlphaFoldDB" id="A0AAV4UDT8"/>
<evidence type="ECO:0000313" key="2">
    <source>
        <dbReference type="Proteomes" id="UP001054837"/>
    </source>
</evidence>